<keyword evidence="2" id="KW-1133">Transmembrane helix</keyword>
<dbReference type="SUPFAM" id="SSF110997">
    <property type="entry name" value="Sporulation related repeat"/>
    <property type="match status" value="1"/>
</dbReference>
<dbReference type="PROSITE" id="PS51724">
    <property type="entry name" value="SPOR"/>
    <property type="match status" value="1"/>
</dbReference>
<keyword evidence="2" id="KW-0812">Transmembrane</keyword>
<feature type="compositionally biased region" description="Low complexity" evidence="1">
    <location>
        <begin position="398"/>
        <end position="419"/>
    </location>
</feature>
<feature type="region of interest" description="Disordered" evidence="1">
    <location>
        <begin position="338"/>
        <end position="374"/>
    </location>
</feature>
<dbReference type="InterPro" id="IPR036680">
    <property type="entry name" value="SPOR-like_sf"/>
</dbReference>
<feature type="compositionally biased region" description="Basic and acidic residues" evidence="1">
    <location>
        <begin position="1"/>
        <end position="11"/>
    </location>
</feature>
<feature type="compositionally biased region" description="Polar residues" evidence="1">
    <location>
        <begin position="433"/>
        <end position="447"/>
    </location>
</feature>
<feature type="compositionally biased region" description="Low complexity" evidence="1">
    <location>
        <begin position="139"/>
        <end position="152"/>
    </location>
</feature>
<feature type="compositionally biased region" description="Basic and acidic residues" evidence="1">
    <location>
        <begin position="117"/>
        <end position="132"/>
    </location>
</feature>
<sequence length="541" mass="57622">MTDRYHDRPFPADDDETRAAYAQHKTDNDPLAELARLIGQTDPFGNQAPPAQGRPSSRATDFRPSTPVPPLDEEVAPQPMPSWLQHRRAAEPEPAPAPRPDFSKPPSFVKAAAPRLADSRGYDQPRSSEPRFEQPQFDPVPVQPSQFDPQQFDPRDFDQQQLDPHQYDAARFDTRPSADAYGAAQPSLPLEQPQFVPARYDDALYGQPDPFQVRPDANYPESPYGYDDGYADEPDTRAVKPRRNSMVTVAAVLALAVVGTGGAFAYRTFSGGSRSGEPPVIKADPTPTKVMAAPATGDASGKPIQDRLAAGNGVEALVSREEQPADPSRAGQGTRVVLPQLNQNPNPPAVGSVSPNARPNLPASSNGAIANEEPRRIKTFSIRPDQADQAAAAVNTGAAKQAARTPPAPTAAQQRPATRQVEDANASAGSAPLSLNPNAAPQSNQRVASLPPAEAPATSGGYVVQISSQRSEADAKASYRALQGKFPSVLGSRSPLIKRADLGSKGVYYRAMVGPFGTPDEAQQVCGSLKSAGGQCVVQRN</sequence>
<comment type="caution">
    <text evidence="4">The sequence shown here is derived from an EMBL/GenBank/DDBJ whole genome shotgun (WGS) entry which is preliminary data.</text>
</comment>
<gene>
    <name evidence="4" type="ORF">ACFFJ6_20830</name>
</gene>
<proteinExistence type="predicted"/>
<feature type="transmembrane region" description="Helical" evidence="2">
    <location>
        <begin position="246"/>
        <end position="266"/>
    </location>
</feature>
<evidence type="ECO:0000256" key="2">
    <source>
        <dbReference type="SAM" id="Phobius"/>
    </source>
</evidence>
<feature type="region of interest" description="Disordered" evidence="1">
    <location>
        <begin position="272"/>
        <end position="303"/>
    </location>
</feature>
<reference evidence="4 5" key="1">
    <citation type="submission" date="2024-09" db="EMBL/GenBank/DDBJ databases">
        <authorList>
            <person name="Sun Q."/>
            <person name="Mori K."/>
        </authorList>
    </citation>
    <scope>NUCLEOTIDE SEQUENCE [LARGE SCALE GENOMIC DNA]</scope>
    <source>
        <strain evidence="4 5">KCTC 23279</strain>
    </source>
</reference>
<evidence type="ECO:0000313" key="4">
    <source>
        <dbReference type="EMBL" id="MFC0242947.1"/>
    </source>
</evidence>
<dbReference type="Gene3D" id="3.30.70.1070">
    <property type="entry name" value="Sporulation related repeat"/>
    <property type="match status" value="1"/>
</dbReference>
<feature type="compositionally biased region" description="Polar residues" evidence="1">
    <location>
        <begin position="353"/>
        <end position="368"/>
    </location>
</feature>
<dbReference type="RefSeq" id="WP_378391412.1">
    <property type="nucleotide sequence ID" value="NZ_JBHLWM010000008.1"/>
</dbReference>
<feature type="domain" description="SPOR" evidence="3">
    <location>
        <begin position="456"/>
        <end position="541"/>
    </location>
</feature>
<evidence type="ECO:0000256" key="1">
    <source>
        <dbReference type="SAM" id="MobiDB-lite"/>
    </source>
</evidence>
<dbReference type="Proteomes" id="UP001589775">
    <property type="component" value="Unassembled WGS sequence"/>
</dbReference>
<dbReference type="InterPro" id="IPR007730">
    <property type="entry name" value="SPOR-like_dom"/>
</dbReference>
<keyword evidence="5" id="KW-1185">Reference proteome</keyword>
<keyword evidence="2" id="KW-0472">Membrane</keyword>
<name>A0ABV6EXU9_9BRAD</name>
<evidence type="ECO:0000259" key="3">
    <source>
        <dbReference type="PROSITE" id="PS51724"/>
    </source>
</evidence>
<organism evidence="4 5">
    <name type="scientific">Rhodopseudomonas telluris</name>
    <dbReference type="NCBI Taxonomy" id="644215"/>
    <lineage>
        <taxon>Bacteria</taxon>
        <taxon>Pseudomonadati</taxon>
        <taxon>Pseudomonadota</taxon>
        <taxon>Alphaproteobacteria</taxon>
        <taxon>Hyphomicrobiales</taxon>
        <taxon>Nitrobacteraceae</taxon>
        <taxon>Rhodopseudomonas</taxon>
    </lineage>
</organism>
<feature type="region of interest" description="Disordered" evidence="1">
    <location>
        <begin position="1"/>
        <end position="232"/>
    </location>
</feature>
<dbReference type="EMBL" id="JBHLWM010000008">
    <property type="protein sequence ID" value="MFC0242947.1"/>
    <property type="molecule type" value="Genomic_DNA"/>
</dbReference>
<dbReference type="Pfam" id="PF05036">
    <property type="entry name" value="SPOR"/>
    <property type="match status" value="1"/>
</dbReference>
<feature type="region of interest" description="Disordered" evidence="1">
    <location>
        <begin position="387"/>
        <end position="458"/>
    </location>
</feature>
<feature type="compositionally biased region" description="Basic and acidic residues" evidence="1">
    <location>
        <begin position="165"/>
        <end position="176"/>
    </location>
</feature>
<protein>
    <submittedName>
        <fullName evidence="4">SPOR domain-containing protein</fullName>
    </submittedName>
</protein>
<evidence type="ECO:0000313" key="5">
    <source>
        <dbReference type="Proteomes" id="UP001589775"/>
    </source>
</evidence>
<accession>A0ABV6EXU9</accession>